<feature type="compositionally biased region" description="Acidic residues" evidence="5">
    <location>
        <begin position="700"/>
        <end position="740"/>
    </location>
</feature>
<dbReference type="Proteomes" id="UP000749559">
    <property type="component" value="Unassembled WGS sequence"/>
</dbReference>
<feature type="region of interest" description="Disordered" evidence="5">
    <location>
        <begin position="1325"/>
        <end position="1355"/>
    </location>
</feature>
<dbReference type="OrthoDB" id="5859781at2759"/>
<feature type="compositionally biased region" description="Polar residues" evidence="5">
    <location>
        <begin position="149"/>
        <end position="161"/>
    </location>
</feature>
<feature type="compositionally biased region" description="Acidic residues" evidence="5">
    <location>
        <begin position="1"/>
        <end position="13"/>
    </location>
</feature>
<feature type="compositionally biased region" description="Polar residues" evidence="5">
    <location>
        <begin position="188"/>
        <end position="198"/>
    </location>
</feature>
<feature type="compositionally biased region" description="Polar residues" evidence="5">
    <location>
        <begin position="1057"/>
        <end position="1076"/>
    </location>
</feature>
<name>A0A8S4PA34_OWEFU</name>
<dbReference type="GO" id="GO:0007095">
    <property type="term" value="P:mitotic G2 DNA damage checkpoint signaling"/>
    <property type="evidence" value="ECO:0007669"/>
    <property type="project" value="TreeGrafter"/>
</dbReference>
<feature type="compositionally biased region" description="Polar residues" evidence="5">
    <location>
        <begin position="106"/>
        <end position="126"/>
    </location>
</feature>
<feature type="compositionally biased region" description="Acidic residues" evidence="5">
    <location>
        <begin position="765"/>
        <end position="784"/>
    </location>
</feature>
<evidence type="ECO:0000256" key="5">
    <source>
        <dbReference type="SAM" id="MobiDB-lite"/>
    </source>
</evidence>
<feature type="region of interest" description="Disordered" evidence="5">
    <location>
        <begin position="1057"/>
        <end position="1156"/>
    </location>
</feature>
<feature type="region of interest" description="Disordered" evidence="5">
    <location>
        <begin position="1264"/>
        <end position="1288"/>
    </location>
</feature>
<feature type="compositionally biased region" description="Basic and acidic residues" evidence="5">
    <location>
        <begin position="1201"/>
        <end position="1211"/>
    </location>
</feature>
<keyword evidence="4" id="KW-0175">Coiled coil</keyword>
<feature type="compositionally biased region" description="Polar residues" evidence="5">
    <location>
        <begin position="910"/>
        <end position="922"/>
    </location>
</feature>
<comment type="caution">
    <text evidence="6">The sequence shown here is derived from an EMBL/GenBank/DDBJ whole genome shotgun (WGS) entry which is preliminary data.</text>
</comment>
<feature type="compositionally biased region" description="Basic and acidic residues" evidence="5">
    <location>
        <begin position="14"/>
        <end position="27"/>
    </location>
</feature>
<feature type="compositionally biased region" description="Polar residues" evidence="5">
    <location>
        <begin position="430"/>
        <end position="440"/>
    </location>
</feature>
<evidence type="ECO:0000256" key="4">
    <source>
        <dbReference type="SAM" id="Coils"/>
    </source>
</evidence>
<evidence type="ECO:0000313" key="7">
    <source>
        <dbReference type="Proteomes" id="UP000749559"/>
    </source>
</evidence>
<feature type="compositionally biased region" description="Polar residues" evidence="5">
    <location>
        <begin position="36"/>
        <end position="47"/>
    </location>
</feature>
<feature type="compositionally biased region" description="Basic and acidic residues" evidence="5">
    <location>
        <begin position="441"/>
        <end position="469"/>
    </location>
</feature>
<keyword evidence="2" id="KW-0597">Phosphoprotein</keyword>
<evidence type="ECO:0000256" key="3">
    <source>
        <dbReference type="ARBA" id="ARBA00023242"/>
    </source>
</evidence>
<feature type="region of interest" description="Disordered" evidence="5">
    <location>
        <begin position="1"/>
        <end position="269"/>
    </location>
</feature>
<feature type="coiled-coil region" evidence="4">
    <location>
        <begin position="323"/>
        <end position="350"/>
    </location>
</feature>
<feature type="region of interest" description="Disordered" evidence="5">
    <location>
        <begin position="682"/>
        <end position="953"/>
    </location>
</feature>
<feature type="region of interest" description="Disordered" evidence="5">
    <location>
        <begin position="1168"/>
        <end position="1211"/>
    </location>
</feature>
<dbReference type="GO" id="GO:0005634">
    <property type="term" value="C:nucleus"/>
    <property type="evidence" value="ECO:0007669"/>
    <property type="project" value="UniProtKB-SubCell"/>
</dbReference>
<dbReference type="PANTHER" id="PTHR14396">
    <property type="entry name" value="CLASPIN"/>
    <property type="match status" value="1"/>
</dbReference>
<dbReference type="GO" id="GO:0033314">
    <property type="term" value="P:mitotic DNA replication checkpoint signaling"/>
    <property type="evidence" value="ECO:0007669"/>
    <property type="project" value="TreeGrafter"/>
</dbReference>
<feature type="compositionally biased region" description="Acidic residues" evidence="5">
    <location>
        <begin position="1118"/>
        <end position="1149"/>
    </location>
</feature>
<feature type="compositionally biased region" description="Polar residues" evidence="5">
    <location>
        <begin position="933"/>
        <end position="953"/>
    </location>
</feature>
<dbReference type="InterPro" id="IPR024146">
    <property type="entry name" value="Claspin"/>
</dbReference>
<evidence type="ECO:0000256" key="1">
    <source>
        <dbReference type="ARBA" id="ARBA00004123"/>
    </source>
</evidence>
<keyword evidence="3" id="KW-0539">Nucleus</keyword>
<evidence type="ECO:0000313" key="6">
    <source>
        <dbReference type="EMBL" id="CAH1791014.1"/>
    </source>
</evidence>
<organism evidence="6 7">
    <name type="scientific">Owenia fusiformis</name>
    <name type="common">Polychaete worm</name>
    <dbReference type="NCBI Taxonomy" id="6347"/>
    <lineage>
        <taxon>Eukaryota</taxon>
        <taxon>Metazoa</taxon>
        <taxon>Spiralia</taxon>
        <taxon>Lophotrochozoa</taxon>
        <taxon>Annelida</taxon>
        <taxon>Polychaeta</taxon>
        <taxon>Sedentaria</taxon>
        <taxon>Canalipalpata</taxon>
        <taxon>Sabellida</taxon>
        <taxon>Oweniida</taxon>
        <taxon>Oweniidae</taxon>
        <taxon>Owenia</taxon>
    </lineage>
</organism>
<dbReference type="PANTHER" id="PTHR14396:SF10">
    <property type="entry name" value="CLASPIN"/>
    <property type="match status" value="1"/>
</dbReference>
<keyword evidence="7" id="KW-1185">Reference proteome</keyword>
<feature type="region of interest" description="Disordered" evidence="5">
    <location>
        <begin position="373"/>
        <end position="469"/>
    </location>
</feature>
<feature type="compositionally biased region" description="Acidic residues" evidence="5">
    <location>
        <begin position="1178"/>
        <end position="1200"/>
    </location>
</feature>
<evidence type="ECO:0000256" key="2">
    <source>
        <dbReference type="ARBA" id="ARBA00022553"/>
    </source>
</evidence>
<accession>A0A8S4PA34</accession>
<feature type="compositionally biased region" description="Acidic residues" evidence="5">
    <location>
        <begin position="793"/>
        <end position="805"/>
    </location>
</feature>
<dbReference type="GO" id="GO:0010997">
    <property type="term" value="F:anaphase-promoting complex binding"/>
    <property type="evidence" value="ECO:0007669"/>
    <property type="project" value="TreeGrafter"/>
</dbReference>
<dbReference type="EMBL" id="CAIIXF020000008">
    <property type="protein sequence ID" value="CAH1791014.1"/>
    <property type="molecule type" value="Genomic_DNA"/>
</dbReference>
<feature type="compositionally biased region" description="Polar residues" evidence="5">
    <location>
        <begin position="860"/>
        <end position="869"/>
    </location>
</feature>
<proteinExistence type="predicted"/>
<gene>
    <name evidence="6" type="ORF">OFUS_LOCUS16153</name>
</gene>
<feature type="compositionally biased region" description="Basic and acidic residues" evidence="5">
    <location>
        <begin position="1098"/>
        <end position="1114"/>
    </location>
</feature>
<evidence type="ECO:0008006" key="8">
    <source>
        <dbReference type="Google" id="ProtNLM"/>
    </source>
</evidence>
<reference evidence="6" key="1">
    <citation type="submission" date="2022-03" db="EMBL/GenBank/DDBJ databases">
        <authorList>
            <person name="Martin C."/>
        </authorList>
    </citation>
    <scope>NUCLEOTIDE SEQUENCE</scope>
</reference>
<sequence>MLGIDDELNEEMDMEKTSNLKSSKADNQEVIDESSNHSNKNTLGESSLNKKDEKQAMLNLQDSDSDSDIGVTMTRKKNTLCNSDSESEDDLNTNTPKSPFGESEGESNGATTTQPKVENQLNGAKSKNSRFKSKIFSSDEGDSEDDTRTGQSSSQVLNTSLAGVGNCELFDAEMSGSESSNNEDENKTLSSMKGASNKSRSSGSSGSGSEGSRHSDEGYNDSDDDQPQLSAKMLNLLKKGAAKDPNKKSSRPQRQKRSEVNAIHSESQRIVRESMAHIPYHQPKPMSLSDILKKTQERQQKFGICNMRKQSAVEIRRQEVTLRKQCMKDLEEKQKQKERLKLKRKAEKSEIAEKLVPKLSIPEKDLIILADPKDNVNDLPDLDLSKQVSDPLRGDSIQPSSQINTENSDPNHIDTNSNGDKQNDVEDSGFLSTPMVTSEESNGHENDDIENERNGMDDTSVDKKITEDVSTDNVKDVDIDAGKSEEKENKDYSNILVVPESVEIDDEVITLQVPMDDTDNINTEDEVLETIAINVNEDNDKTNIDTVNDTEENVIDTQLQSQTSKTPNKGMLNAANLDCRPKLSGGPDMVVDLDLDDPSPSKVGVSSLMDRLMKHSKRKTPKKKKNEVIETVTKEVDEDGREELKLNTMTITLGEDEEDTSNPKMKLPGAKLVKLKEKLAATMAAKRAEARQKRAQLQEMDNEEGYEEENDAILDEDAELTDQTDTDGEVEYDDEEEMEEMYGGHKKKKKRSKDEVENPFLDKEAEADEEEEDEDCDADDESDEQMNLHLDVDPDDNDESSEDEDSSRKKLVKRPGLNKSKTLNLFDDSEDDDDVIVPKSKQHRNKGEKPFNLGSKRTDPNASASSLDTSFEFEGSIIPGGQPGGGMKNYGKKNGRGTPEMFTQFGKPGQDSNSKTSNSRLAQCTLPIEDSQDLFNSPLQSQQGESTPRNQPDTQADFHFALEEDTHSQLLDSDGFLRLKSTAKKPAKRSLHLGDSGSQDMNELIGLCSGNFSEATQKKTTSKAAAKSLFGASGIDKEDQSMDELIGLCSGNFSEGTQNFGTQKFGTQMKTYSKQSQKAEESDNESNASFDIGAGTLSDHDDSIVNKENIKIQKNDIFSDEEGSESDNNSIEDADENEDDESEEEDDDEAKPFKGLIKKGRIREEFLEGEAELSGSEVESDENLDLDENEDIMEVEEGDKDDVGPEEHLRDQVGRVHLKTIIDEDDRQIKLMQEMYLPDGDLYAENGGRQRRFRWANIDSNSQQDLFNHESDQEDDNEAEHENEAEWRMKRLEREKWLEEQREKEEDAGDDSQLLKLGKIIFKQKQKRAPAGETSEDPSKTTSVPKKVENVPKSPATMFKFSQKKHGSFLSRDQSLLQKIVGKSKSVSNPNGPRNSKNFVFAAVSPNEKAAEEKKPAVKRSSSYMQSTLVQQICLF</sequence>
<feature type="compositionally biased region" description="Basic and acidic residues" evidence="5">
    <location>
        <begin position="752"/>
        <end position="764"/>
    </location>
</feature>
<comment type="subcellular location">
    <subcellularLocation>
        <location evidence="1">Nucleus</location>
    </subcellularLocation>
</comment>
<protein>
    <recommendedName>
        <fullName evidence="8">Claspin</fullName>
    </recommendedName>
</protein>
<feature type="compositionally biased region" description="Polar residues" evidence="5">
    <location>
        <begin position="397"/>
        <end position="420"/>
    </location>
</feature>